<dbReference type="AlphaFoldDB" id="A0AA40FTB5"/>
<name>A0AA40FTB5_9HYME</name>
<evidence type="ECO:0000313" key="2">
    <source>
        <dbReference type="Proteomes" id="UP001177670"/>
    </source>
</evidence>
<dbReference type="Proteomes" id="UP001177670">
    <property type="component" value="Unassembled WGS sequence"/>
</dbReference>
<protein>
    <submittedName>
        <fullName evidence="1">Uncharacterized protein</fullName>
    </submittedName>
</protein>
<accession>A0AA40FTB5</accession>
<reference evidence="1" key="1">
    <citation type="submission" date="2021-10" db="EMBL/GenBank/DDBJ databases">
        <title>Melipona bicolor Genome sequencing and assembly.</title>
        <authorList>
            <person name="Araujo N.S."/>
            <person name="Arias M.C."/>
        </authorList>
    </citation>
    <scope>NUCLEOTIDE SEQUENCE</scope>
    <source>
        <strain evidence="1">USP_2M_L1-L4_2017</strain>
        <tissue evidence="1">Whole body</tissue>
    </source>
</reference>
<evidence type="ECO:0000313" key="1">
    <source>
        <dbReference type="EMBL" id="KAK1124621.1"/>
    </source>
</evidence>
<sequence length="86" mass="9631">MEPARRRLIGWIGWIGCRGSQDLRLAVLTASKLTVFDAALIEESNEYGLPLGTGLRSLFRNRLAGDCAGKRWSRQLSRERRKNASG</sequence>
<dbReference type="EMBL" id="JAHYIQ010000017">
    <property type="protein sequence ID" value="KAK1124621.1"/>
    <property type="molecule type" value="Genomic_DNA"/>
</dbReference>
<organism evidence="1 2">
    <name type="scientific">Melipona bicolor</name>
    <dbReference type="NCBI Taxonomy" id="60889"/>
    <lineage>
        <taxon>Eukaryota</taxon>
        <taxon>Metazoa</taxon>
        <taxon>Ecdysozoa</taxon>
        <taxon>Arthropoda</taxon>
        <taxon>Hexapoda</taxon>
        <taxon>Insecta</taxon>
        <taxon>Pterygota</taxon>
        <taxon>Neoptera</taxon>
        <taxon>Endopterygota</taxon>
        <taxon>Hymenoptera</taxon>
        <taxon>Apocrita</taxon>
        <taxon>Aculeata</taxon>
        <taxon>Apoidea</taxon>
        <taxon>Anthophila</taxon>
        <taxon>Apidae</taxon>
        <taxon>Melipona</taxon>
    </lineage>
</organism>
<keyword evidence="2" id="KW-1185">Reference proteome</keyword>
<gene>
    <name evidence="1" type="ORF">K0M31_005995</name>
</gene>
<comment type="caution">
    <text evidence="1">The sequence shown here is derived from an EMBL/GenBank/DDBJ whole genome shotgun (WGS) entry which is preliminary data.</text>
</comment>
<proteinExistence type="predicted"/>